<feature type="region of interest" description="Disordered" evidence="5">
    <location>
        <begin position="387"/>
        <end position="436"/>
    </location>
</feature>
<keyword evidence="2" id="KW-0862">Zinc</keyword>
<accession>A0A914I3F8</accession>
<evidence type="ECO:0000256" key="6">
    <source>
        <dbReference type="SAM" id="SignalP"/>
    </source>
</evidence>
<keyword evidence="1 3" id="KW-0863">Zinc-finger</keyword>
<dbReference type="WBParaSite" id="Gr19_v10_g6251.t1">
    <property type="protein sequence ID" value="Gr19_v10_g6251.t1"/>
    <property type="gene ID" value="Gr19_v10_g6251"/>
</dbReference>
<evidence type="ECO:0000256" key="4">
    <source>
        <dbReference type="SAM" id="Coils"/>
    </source>
</evidence>
<feature type="region of interest" description="Disordered" evidence="5">
    <location>
        <begin position="1073"/>
        <end position="1099"/>
    </location>
</feature>
<evidence type="ECO:0000313" key="9">
    <source>
        <dbReference type="WBParaSite" id="Gr19_v10_g6251.t1"/>
    </source>
</evidence>
<evidence type="ECO:0000256" key="2">
    <source>
        <dbReference type="ARBA" id="ARBA00022833"/>
    </source>
</evidence>
<evidence type="ECO:0000259" key="7">
    <source>
        <dbReference type="PROSITE" id="PS50089"/>
    </source>
</evidence>
<dbReference type="InterPro" id="IPR001841">
    <property type="entry name" value="Znf_RING"/>
</dbReference>
<feature type="domain" description="RING-type" evidence="7">
    <location>
        <begin position="214"/>
        <end position="261"/>
    </location>
</feature>
<proteinExistence type="predicted"/>
<feature type="signal peptide" evidence="6">
    <location>
        <begin position="1"/>
        <end position="23"/>
    </location>
</feature>
<dbReference type="SUPFAM" id="SSF57850">
    <property type="entry name" value="RING/U-box"/>
    <property type="match status" value="1"/>
</dbReference>
<protein>
    <submittedName>
        <fullName evidence="9">RING-type domain-containing protein</fullName>
    </submittedName>
</protein>
<keyword evidence="4" id="KW-0175">Coiled coil</keyword>
<keyword evidence="1 3" id="KW-0479">Metal-binding</keyword>
<feature type="compositionally biased region" description="Basic and acidic residues" evidence="5">
    <location>
        <begin position="1084"/>
        <end position="1099"/>
    </location>
</feature>
<evidence type="ECO:0000256" key="5">
    <source>
        <dbReference type="SAM" id="MobiDB-lite"/>
    </source>
</evidence>
<feature type="compositionally biased region" description="Polar residues" evidence="5">
    <location>
        <begin position="916"/>
        <end position="931"/>
    </location>
</feature>
<dbReference type="InterPro" id="IPR013083">
    <property type="entry name" value="Znf_RING/FYVE/PHD"/>
</dbReference>
<sequence length="1119" mass="127777">MQSPFVLLQLLLLLLQVLPALFADRKEVYFNFTGAVIGGVTNGNAYNVKVECSVCKKTVQEILTEADGRFRFRLLLKKGCYSVKMLTVTATSQMPLGEKIRSNRWALDNPNSSAFYAFFMGEFEPKNRLLFLRGLFTSELPNLGEGMAYVLRLTSQDGSIIYGTTETCNDSRTEWSNKDEGIILKLNKDGLEYEQNTAKPIMTLRLYKINASQCSICQYVFRKGVEPAKKLHNCVHYNHRICIKNLLNRGGDNRFKCPVCRTDIAYIKCGENDDQSQDTAEVVTHELDAEGNVHEKHVEFISNTEELEQQMRQYESHQCETSVDQTTHSDGNVAYFQEPNLPLTELFAFNIVQPVLQNGGGERPKFVYEFATNYNALSRPTKLMHGQTIKIDSADDTEDEMLPPAEGSDNDPDLHAVRYIPDVDNPPSPPGSDEIEAGIRAPIETPAERSDTGDQQQPSAEYVEDILRVMEEPNRMQKQQEKIWEQIKRERAAASDQRSSAAASPVRDISNSDTEPELLEALREVHKRASAQQKPFRERGHTTRPPPPAPPASQRRRASEDAGHQLWEALDRRNQHRMFHQNRLNQRRGKIKVDGNTANVEYFADYQLLFFDIEVRKMSQTDSNLNFLPFVEKSVEIKDAELYTFFMGAHFNLSIAETATVSEMPGTRLRLRRIEPLNYVVQVNCHGEKTDGYRSEPSPNNERNFVVFLPGKRCTKFDIYVGKVDDHAQPNKLLARAVESGIEIMSGTMYIFEKAFEEDKNANYQCQQQQQSESTNNTYEEDIEKAKLESIKEHIKRKGKQKMGESEILQAETSKLSHLTMSSPRQMHFEEKGEKEWENLETKSEIEEKEKANQISKIEKLLAQFKKLDLENEGKKERKKSLKSNIKAYDDQLTDSEAIIEENKIKRSLRRKTRHQFQAASSPDSATQQKGINVEKRRSKMKAPQEVNSEDEFKTPVESETDLEIEHNAKINLKNKKNAQNKVYENVNAVKSPKYNYGKVDAEMESDQIEFEEQKEEKIRNVTEILTKMLGSENLQQVVHQAKHSPSGQSPAKKLYEAAVKENKIKRVKEIVANNGEAFSATSSERDKNSSESDKNCSKHLEMLKAMLKKQKKSGKAPK</sequence>
<feature type="region of interest" description="Disordered" evidence="5">
    <location>
        <begin position="909"/>
        <end position="961"/>
    </location>
</feature>
<feature type="region of interest" description="Disordered" evidence="5">
    <location>
        <begin position="526"/>
        <end position="562"/>
    </location>
</feature>
<evidence type="ECO:0000313" key="8">
    <source>
        <dbReference type="Proteomes" id="UP000887572"/>
    </source>
</evidence>
<dbReference type="AlphaFoldDB" id="A0A914I3F8"/>
<feature type="region of interest" description="Disordered" evidence="5">
    <location>
        <begin position="488"/>
        <end position="512"/>
    </location>
</feature>
<evidence type="ECO:0000256" key="3">
    <source>
        <dbReference type="PROSITE-ProRule" id="PRU00175"/>
    </source>
</evidence>
<organism evidence="8 9">
    <name type="scientific">Globodera rostochiensis</name>
    <name type="common">Golden nematode worm</name>
    <name type="synonym">Heterodera rostochiensis</name>
    <dbReference type="NCBI Taxonomy" id="31243"/>
    <lineage>
        <taxon>Eukaryota</taxon>
        <taxon>Metazoa</taxon>
        <taxon>Ecdysozoa</taxon>
        <taxon>Nematoda</taxon>
        <taxon>Chromadorea</taxon>
        <taxon>Rhabditida</taxon>
        <taxon>Tylenchina</taxon>
        <taxon>Tylenchomorpha</taxon>
        <taxon>Tylenchoidea</taxon>
        <taxon>Heteroderidae</taxon>
        <taxon>Heteroderinae</taxon>
        <taxon>Globodera</taxon>
    </lineage>
</organism>
<feature type="coiled-coil region" evidence="4">
    <location>
        <begin position="858"/>
        <end position="892"/>
    </location>
</feature>
<dbReference type="PROSITE" id="PS50089">
    <property type="entry name" value="ZF_RING_2"/>
    <property type="match status" value="1"/>
</dbReference>
<keyword evidence="8" id="KW-1185">Reference proteome</keyword>
<dbReference type="GO" id="GO:0008270">
    <property type="term" value="F:zinc ion binding"/>
    <property type="evidence" value="ECO:0007669"/>
    <property type="project" value="UniProtKB-KW"/>
</dbReference>
<evidence type="ECO:0000256" key="1">
    <source>
        <dbReference type="ARBA" id="ARBA00022771"/>
    </source>
</evidence>
<feature type="chain" id="PRO_5037895396" evidence="6">
    <location>
        <begin position="24"/>
        <end position="1119"/>
    </location>
</feature>
<name>A0A914I3F8_GLORO</name>
<dbReference type="Proteomes" id="UP000887572">
    <property type="component" value="Unplaced"/>
</dbReference>
<dbReference type="Gene3D" id="3.30.40.10">
    <property type="entry name" value="Zinc/RING finger domain, C3HC4 (zinc finger)"/>
    <property type="match status" value="1"/>
</dbReference>
<dbReference type="CDD" id="cd16448">
    <property type="entry name" value="RING-H2"/>
    <property type="match status" value="1"/>
</dbReference>
<keyword evidence="6" id="KW-0732">Signal</keyword>
<feature type="compositionally biased region" description="Low complexity" evidence="5">
    <location>
        <begin position="494"/>
        <end position="504"/>
    </location>
</feature>
<reference evidence="9" key="1">
    <citation type="submission" date="2022-11" db="UniProtKB">
        <authorList>
            <consortium name="WormBaseParasite"/>
        </authorList>
    </citation>
    <scope>IDENTIFICATION</scope>
</reference>